<sequence length="77" mass="9187">MVPIPYVYRYTHSHIFFCCKFECTSNISITIQTHLFCIFLPSSNNIEITSVDYLDIQTEHTHTHTHTHTHKHYHQLN</sequence>
<organism evidence="1 2">
    <name type="scientific">Periconia digitata</name>
    <dbReference type="NCBI Taxonomy" id="1303443"/>
    <lineage>
        <taxon>Eukaryota</taxon>
        <taxon>Fungi</taxon>
        <taxon>Dikarya</taxon>
        <taxon>Ascomycota</taxon>
        <taxon>Pezizomycotina</taxon>
        <taxon>Dothideomycetes</taxon>
        <taxon>Pleosporomycetidae</taxon>
        <taxon>Pleosporales</taxon>
        <taxon>Massarineae</taxon>
        <taxon>Periconiaceae</taxon>
        <taxon>Periconia</taxon>
    </lineage>
</organism>
<evidence type="ECO:0000313" key="2">
    <source>
        <dbReference type="Proteomes" id="UP001152607"/>
    </source>
</evidence>
<proteinExistence type="predicted"/>
<protein>
    <submittedName>
        <fullName evidence="1">Uncharacterized protein</fullName>
    </submittedName>
</protein>
<gene>
    <name evidence="1" type="ORF">PDIGIT_LOCUS8787</name>
</gene>
<dbReference type="Proteomes" id="UP001152607">
    <property type="component" value="Unassembled WGS sequence"/>
</dbReference>
<dbReference type="AlphaFoldDB" id="A0A9W4UJ92"/>
<keyword evidence="2" id="KW-1185">Reference proteome</keyword>
<comment type="caution">
    <text evidence="1">The sequence shown here is derived from an EMBL/GenBank/DDBJ whole genome shotgun (WGS) entry which is preliminary data.</text>
</comment>
<reference evidence="1" key="1">
    <citation type="submission" date="2023-01" db="EMBL/GenBank/DDBJ databases">
        <authorList>
            <person name="Van Ghelder C."/>
            <person name="Rancurel C."/>
        </authorList>
    </citation>
    <scope>NUCLEOTIDE SEQUENCE</scope>
    <source>
        <strain evidence="1">CNCM I-4278</strain>
    </source>
</reference>
<name>A0A9W4UJ92_9PLEO</name>
<accession>A0A9W4UJ92</accession>
<dbReference type="EMBL" id="CAOQHR010000006">
    <property type="protein sequence ID" value="CAI6335702.1"/>
    <property type="molecule type" value="Genomic_DNA"/>
</dbReference>
<evidence type="ECO:0000313" key="1">
    <source>
        <dbReference type="EMBL" id="CAI6335702.1"/>
    </source>
</evidence>